<dbReference type="OrthoDB" id="3376896at2"/>
<accession>A0A1H1GVV3</accession>
<dbReference type="Proteomes" id="UP000181917">
    <property type="component" value="Unassembled WGS sequence"/>
</dbReference>
<proteinExistence type="predicted"/>
<protein>
    <recommendedName>
        <fullName evidence="3">DinB superfamily protein</fullName>
    </recommendedName>
</protein>
<gene>
    <name evidence="1" type="ORF">SAMN04489742_4364</name>
</gene>
<dbReference type="SUPFAM" id="SSF109854">
    <property type="entry name" value="DinB/YfiT-like putative metalloenzymes"/>
    <property type="match status" value="1"/>
</dbReference>
<dbReference type="AlphaFoldDB" id="A0A1H1GVV3"/>
<dbReference type="Gene3D" id="1.20.120.450">
    <property type="entry name" value="dinb family like domain"/>
    <property type="match status" value="1"/>
</dbReference>
<dbReference type="RefSeq" id="WP_074702566.1">
    <property type="nucleotide sequence ID" value="NZ_CP018863.1"/>
</dbReference>
<organism evidence="1 2">
    <name type="scientific">Crystallibacter crystallopoietes</name>
    <dbReference type="NCBI Taxonomy" id="37928"/>
    <lineage>
        <taxon>Bacteria</taxon>
        <taxon>Bacillati</taxon>
        <taxon>Actinomycetota</taxon>
        <taxon>Actinomycetes</taxon>
        <taxon>Micrococcales</taxon>
        <taxon>Micrococcaceae</taxon>
        <taxon>Crystallibacter</taxon>
    </lineage>
</organism>
<evidence type="ECO:0000313" key="2">
    <source>
        <dbReference type="Proteomes" id="UP000181917"/>
    </source>
</evidence>
<dbReference type="KEGG" id="acry:AC20117_17555"/>
<dbReference type="EMBL" id="FNKH01000002">
    <property type="protein sequence ID" value="SDR17300.1"/>
    <property type="molecule type" value="Genomic_DNA"/>
</dbReference>
<sequence length="172" mass="19207">MAIIPDTKDWTWVTERPCTDCGFDPTGVTPGQVGSAVRETIPRWQSVLGRPQVAERSNESIWSGLEYAAHVRDVCKVFEDRLALMLSRNNPNFADWNQDAAAIENDYGRQDPREVSQELEHAALSVSAAFDAVVVDQWERQGVRSNGSIFTVTSLGAYFLHDVLHHLHDVNG</sequence>
<evidence type="ECO:0008006" key="3">
    <source>
        <dbReference type="Google" id="ProtNLM"/>
    </source>
</evidence>
<reference evidence="1 2" key="1">
    <citation type="submission" date="2016-10" db="EMBL/GenBank/DDBJ databases">
        <authorList>
            <person name="de Groot N.N."/>
        </authorList>
    </citation>
    <scope>NUCLEOTIDE SEQUENCE [LARGE SCALE GENOMIC DNA]</scope>
    <source>
        <strain evidence="1 2">DSM 20117</strain>
    </source>
</reference>
<evidence type="ECO:0000313" key="1">
    <source>
        <dbReference type="EMBL" id="SDR17300.1"/>
    </source>
</evidence>
<dbReference type="InterPro" id="IPR034660">
    <property type="entry name" value="DinB/YfiT-like"/>
</dbReference>
<keyword evidence="2" id="KW-1185">Reference proteome</keyword>
<dbReference type="STRING" id="37928.SAMN04489742_4364"/>
<name>A0A1H1GVV3_9MICC</name>